<organism evidence="1 2">
    <name type="scientific">Desulfosporosinus lacus DSM 15449</name>
    <dbReference type="NCBI Taxonomy" id="1121420"/>
    <lineage>
        <taxon>Bacteria</taxon>
        <taxon>Bacillati</taxon>
        <taxon>Bacillota</taxon>
        <taxon>Clostridia</taxon>
        <taxon>Eubacteriales</taxon>
        <taxon>Desulfitobacteriaceae</taxon>
        <taxon>Desulfosporosinus</taxon>
    </lineage>
</organism>
<name>A0A1M6C8M2_9FIRM</name>
<protein>
    <submittedName>
        <fullName evidence="1">Uncharacterized protein</fullName>
    </submittedName>
</protein>
<evidence type="ECO:0000313" key="1">
    <source>
        <dbReference type="EMBL" id="SHI57088.1"/>
    </source>
</evidence>
<accession>A0A1M6C8M2</accession>
<dbReference type="Proteomes" id="UP000183954">
    <property type="component" value="Unassembled WGS sequence"/>
</dbReference>
<dbReference type="AlphaFoldDB" id="A0A1M6C8M2"/>
<gene>
    <name evidence="1" type="ORF">SAMN02746098_04308</name>
</gene>
<sequence length="50" mass="5905">MILLVRIVINEPCPDKNIFLLGAGLIYYCFEYPSIEYGRIIINKRRDKVM</sequence>
<reference evidence="2" key="1">
    <citation type="submission" date="2016-11" db="EMBL/GenBank/DDBJ databases">
        <authorList>
            <person name="Varghese N."/>
            <person name="Submissions S."/>
        </authorList>
    </citation>
    <scope>NUCLEOTIDE SEQUENCE [LARGE SCALE GENOMIC DNA]</scope>
    <source>
        <strain evidence="2">DSM 15449</strain>
    </source>
</reference>
<evidence type="ECO:0000313" key="2">
    <source>
        <dbReference type="Proteomes" id="UP000183954"/>
    </source>
</evidence>
<dbReference type="EMBL" id="FQXJ01000020">
    <property type="protein sequence ID" value="SHI57088.1"/>
    <property type="molecule type" value="Genomic_DNA"/>
</dbReference>
<proteinExistence type="predicted"/>
<keyword evidence="2" id="KW-1185">Reference proteome</keyword>